<evidence type="ECO:0000256" key="2">
    <source>
        <dbReference type="ARBA" id="ARBA00022692"/>
    </source>
</evidence>
<evidence type="ECO:0000256" key="5">
    <source>
        <dbReference type="SAM" id="Phobius"/>
    </source>
</evidence>
<keyword evidence="2 5" id="KW-0812">Transmembrane</keyword>
<dbReference type="RefSeq" id="WP_210002159.1">
    <property type="nucleotide sequence ID" value="NZ_BAAAJY010000004.1"/>
</dbReference>
<reference evidence="6 7" key="1">
    <citation type="submission" date="2021-03" db="EMBL/GenBank/DDBJ databases">
        <title>Sequencing the genomes of 1000 actinobacteria strains.</title>
        <authorList>
            <person name="Klenk H.-P."/>
        </authorList>
    </citation>
    <scope>NUCLEOTIDE SEQUENCE [LARGE SCALE GENOMIC DNA]</scope>
    <source>
        <strain evidence="6 7">DSM 15797</strain>
    </source>
</reference>
<feature type="transmembrane region" description="Helical" evidence="5">
    <location>
        <begin position="143"/>
        <end position="173"/>
    </location>
</feature>
<evidence type="ECO:0000313" key="7">
    <source>
        <dbReference type="Proteomes" id="UP001296993"/>
    </source>
</evidence>
<dbReference type="Gene3D" id="1.20.120.1630">
    <property type="match status" value="1"/>
</dbReference>
<evidence type="ECO:0000256" key="4">
    <source>
        <dbReference type="ARBA" id="ARBA00023136"/>
    </source>
</evidence>
<dbReference type="Proteomes" id="UP001296993">
    <property type="component" value="Unassembled WGS sequence"/>
</dbReference>
<dbReference type="InterPro" id="IPR052527">
    <property type="entry name" value="Metal_cation-efflux_comp"/>
</dbReference>
<keyword evidence="3 5" id="KW-1133">Transmembrane helix</keyword>
<evidence type="ECO:0000256" key="3">
    <source>
        <dbReference type="ARBA" id="ARBA00022989"/>
    </source>
</evidence>
<evidence type="ECO:0000256" key="1">
    <source>
        <dbReference type="ARBA" id="ARBA00004141"/>
    </source>
</evidence>
<keyword evidence="4 5" id="KW-0472">Membrane</keyword>
<keyword evidence="7" id="KW-1185">Reference proteome</keyword>
<gene>
    <name evidence="6" type="ORF">JOF47_004072</name>
</gene>
<dbReference type="Pfam" id="PF04140">
    <property type="entry name" value="ICMT"/>
    <property type="match status" value="1"/>
</dbReference>
<sequence length="205" mass="21909">MKPLPFESLPAATVFAAAFAGFVLVNLQMGGAGWWGGASTLREPALDRGSLLVVALTTALGFGIGFPVSNKVLAATIAPDSPVTRWSVFILGIVVMVAGSLFRLWAIRTLGHFFTADVRVVAGQHVVTSGPYRRVRHPSYTGLIVAFAGMGLALGNWLSLLVLIVLPLVGLVFRIHVEEAALLAKLGDPYAQYMSRTKRLLPGIW</sequence>
<protein>
    <submittedName>
        <fullName evidence="6">Protein-S-isoprenylcysteine O-methyltransferase Ste14</fullName>
    </submittedName>
</protein>
<dbReference type="InterPro" id="IPR007269">
    <property type="entry name" value="ICMT_MeTrfase"/>
</dbReference>
<dbReference type="PANTHER" id="PTHR43847">
    <property type="entry name" value="BLL3993 PROTEIN"/>
    <property type="match status" value="1"/>
</dbReference>
<name>A0ABS4XJ49_9MICC</name>
<comment type="caution">
    <text evidence="6">The sequence shown here is derived from an EMBL/GenBank/DDBJ whole genome shotgun (WGS) entry which is preliminary data.</text>
</comment>
<dbReference type="EMBL" id="JAGIOF010000004">
    <property type="protein sequence ID" value="MBP2388499.1"/>
    <property type="molecule type" value="Genomic_DNA"/>
</dbReference>
<comment type="subcellular location">
    <subcellularLocation>
        <location evidence="1">Membrane</location>
        <topology evidence="1">Multi-pass membrane protein</topology>
    </subcellularLocation>
</comment>
<organism evidence="6 7">
    <name type="scientific">Paeniglutamicibacter kerguelensis</name>
    <dbReference type="NCBI Taxonomy" id="254788"/>
    <lineage>
        <taxon>Bacteria</taxon>
        <taxon>Bacillati</taxon>
        <taxon>Actinomycetota</taxon>
        <taxon>Actinomycetes</taxon>
        <taxon>Micrococcales</taxon>
        <taxon>Micrococcaceae</taxon>
        <taxon>Paeniglutamicibacter</taxon>
    </lineage>
</organism>
<accession>A0ABS4XJ49</accession>
<feature type="transmembrane region" description="Helical" evidence="5">
    <location>
        <begin position="49"/>
        <end position="66"/>
    </location>
</feature>
<feature type="transmembrane region" description="Helical" evidence="5">
    <location>
        <begin position="86"/>
        <end position="106"/>
    </location>
</feature>
<evidence type="ECO:0000313" key="6">
    <source>
        <dbReference type="EMBL" id="MBP2388499.1"/>
    </source>
</evidence>
<proteinExistence type="predicted"/>
<dbReference type="PANTHER" id="PTHR43847:SF1">
    <property type="entry name" value="BLL3993 PROTEIN"/>
    <property type="match status" value="1"/>
</dbReference>
<feature type="transmembrane region" description="Helical" evidence="5">
    <location>
        <begin position="12"/>
        <end position="37"/>
    </location>
</feature>